<accession>A0A9Q8SXC4</accession>
<dbReference type="RefSeq" id="XP_049146550.1">
    <property type="nucleotide sequence ID" value="XM_049289405.1"/>
</dbReference>
<dbReference type="EMBL" id="CP019477">
    <property type="protein sequence ID" value="UQC84933.1"/>
    <property type="molecule type" value="Genomic_DNA"/>
</dbReference>
<dbReference type="AlphaFoldDB" id="A0A9Q8SXC4"/>
<dbReference type="Proteomes" id="UP000830671">
    <property type="component" value="Chromosome 5"/>
</dbReference>
<proteinExistence type="predicted"/>
<organism evidence="1 2">
    <name type="scientific">Colletotrichum lupini</name>
    <dbReference type="NCBI Taxonomy" id="145971"/>
    <lineage>
        <taxon>Eukaryota</taxon>
        <taxon>Fungi</taxon>
        <taxon>Dikarya</taxon>
        <taxon>Ascomycota</taxon>
        <taxon>Pezizomycotina</taxon>
        <taxon>Sordariomycetes</taxon>
        <taxon>Hypocreomycetidae</taxon>
        <taxon>Glomerellales</taxon>
        <taxon>Glomerellaceae</taxon>
        <taxon>Colletotrichum</taxon>
        <taxon>Colletotrichum acutatum species complex</taxon>
    </lineage>
</organism>
<keyword evidence="2" id="KW-1185">Reference proteome</keyword>
<name>A0A9Q8SXC4_9PEZI</name>
<dbReference type="GeneID" id="73344415"/>
<protein>
    <submittedName>
        <fullName evidence="1">Uncharacterized protein</fullName>
    </submittedName>
</protein>
<gene>
    <name evidence="1" type="ORF">CLUP02_10429</name>
</gene>
<evidence type="ECO:0000313" key="1">
    <source>
        <dbReference type="EMBL" id="UQC84933.1"/>
    </source>
</evidence>
<reference evidence="1" key="1">
    <citation type="journal article" date="2021" name="Mol. Plant Microbe Interact.">
        <title>Complete Genome Sequence of the Plant-Pathogenic Fungus Colletotrichum lupini.</title>
        <authorList>
            <person name="Baroncelli R."/>
            <person name="Pensec F."/>
            <person name="Da Lio D."/>
            <person name="Boufleur T."/>
            <person name="Vicente I."/>
            <person name="Sarrocco S."/>
            <person name="Picot A."/>
            <person name="Baraldi E."/>
            <person name="Sukno S."/>
            <person name="Thon M."/>
            <person name="Le Floch G."/>
        </authorList>
    </citation>
    <scope>NUCLEOTIDE SEQUENCE</scope>
    <source>
        <strain evidence="1">IMI 504893</strain>
    </source>
</reference>
<dbReference type="KEGG" id="clup:CLUP02_10429"/>
<evidence type="ECO:0000313" key="2">
    <source>
        <dbReference type="Proteomes" id="UP000830671"/>
    </source>
</evidence>
<sequence length="227" mass="25264">MRRILDEDAPAVRDSSGWAAGSNLMFKEATLGHAGRIEKSLAALGLSCNIALKSVKRYNVYDKRDSPELKKRKGDLLDEMYPSILFDLITAPEKSASSFNRRAASRHRLTMPRLYTENQLPEWLVRLLAGKLLLIEPAGLLSMLSLLLSLPHLVPPCGSLDLLASKLLRTVPVRLLHLASVPTTLGHPLNCPSNEMLPRVLDGNKVYTAGKPHENRISRYKRQRGLV</sequence>